<evidence type="ECO:0000313" key="1">
    <source>
        <dbReference type="EMBL" id="XDQ84747.1"/>
    </source>
</evidence>
<sequence length="56" mass="6821">MTPVKYCEEHRVRYYEYGCPQCNIRNERENRVIREMSIKKTKNGLTWPLSKSEKKV</sequence>
<gene>
    <name evidence="1" type="ORF">vBAdhaMG2_0413</name>
</gene>
<protein>
    <submittedName>
        <fullName evidence="1">Uncharacterized protein</fullName>
    </submittedName>
</protein>
<reference evidence="1" key="1">
    <citation type="submission" date="2024-07" db="EMBL/GenBank/DDBJ databases">
        <title>Characterization of Aeromonas dhakensis bacteriophages.</title>
        <authorList>
            <person name="Ansari F."/>
            <person name="Tyagi A."/>
            <person name="Shashidhar R."/>
            <person name="Nagar V."/>
        </authorList>
    </citation>
    <scope>NUCLEOTIDE SEQUENCE</scope>
</reference>
<accession>A0AB39TZR4</accession>
<proteinExistence type="predicted"/>
<dbReference type="EMBL" id="PQ066597">
    <property type="protein sequence ID" value="XDQ84747.1"/>
    <property type="molecule type" value="Genomic_DNA"/>
</dbReference>
<name>A0AB39TZR4_9CAUD</name>
<organism evidence="1">
    <name type="scientific">Aeromonas phage vB_AdhaM_G2</name>
    <dbReference type="NCBI Taxonomy" id="3238786"/>
    <lineage>
        <taxon>Viruses</taxon>
        <taxon>Duplodnaviria</taxon>
        <taxon>Heunggongvirae</taxon>
        <taxon>Uroviricota</taxon>
        <taxon>Caudoviricetes</taxon>
    </lineage>
</organism>